<organism evidence="2 3">
    <name type="scientific">Granulicella aggregans</name>
    <dbReference type="NCBI Taxonomy" id="474949"/>
    <lineage>
        <taxon>Bacteria</taxon>
        <taxon>Pseudomonadati</taxon>
        <taxon>Acidobacteriota</taxon>
        <taxon>Terriglobia</taxon>
        <taxon>Terriglobales</taxon>
        <taxon>Acidobacteriaceae</taxon>
        <taxon>Granulicella</taxon>
    </lineage>
</organism>
<gene>
    <name evidence="2" type="ORF">HDF16_002824</name>
</gene>
<reference evidence="2 3" key="1">
    <citation type="submission" date="2020-08" db="EMBL/GenBank/DDBJ databases">
        <title>Genomic Encyclopedia of Type Strains, Phase IV (KMG-V): Genome sequencing to study the core and pangenomes of soil and plant-associated prokaryotes.</title>
        <authorList>
            <person name="Whitman W."/>
        </authorList>
    </citation>
    <scope>NUCLEOTIDE SEQUENCE [LARGE SCALE GENOMIC DNA]</scope>
    <source>
        <strain evidence="2 3">M8UP14</strain>
    </source>
</reference>
<keyword evidence="1" id="KW-1133">Transmembrane helix</keyword>
<sequence>MPTINDDLRKRQRNTLPSDVIANDRHVNDVFWNGTRDKSRIQRAGAMVVGGTLLLGGIGAAVIAYQRGAWIGIFTTAAIAIGGGRVLYRTLVPSNQPRRIR</sequence>
<proteinExistence type="predicted"/>
<dbReference type="AlphaFoldDB" id="A0A7W7ZDZ4"/>
<comment type="caution">
    <text evidence="2">The sequence shown here is derived from an EMBL/GenBank/DDBJ whole genome shotgun (WGS) entry which is preliminary data.</text>
</comment>
<name>A0A7W7ZDZ4_9BACT</name>
<evidence type="ECO:0000313" key="2">
    <source>
        <dbReference type="EMBL" id="MBB5058118.1"/>
    </source>
</evidence>
<keyword evidence="1" id="KW-0472">Membrane</keyword>
<feature type="transmembrane region" description="Helical" evidence="1">
    <location>
        <begin position="44"/>
        <end position="63"/>
    </location>
</feature>
<keyword evidence="3" id="KW-1185">Reference proteome</keyword>
<accession>A0A7W7ZDZ4</accession>
<feature type="transmembrane region" description="Helical" evidence="1">
    <location>
        <begin position="69"/>
        <end position="88"/>
    </location>
</feature>
<dbReference type="EMBL" id="JACHIP010000003">
    <property type="protein sequence ID" value="MBB5058118.1"/>
    <property type="molecule type" value="Genomic_DNA"/>
</dbReference>
<keyword evidence="1" id="KW-0812">Transmembrane</keyword>
<evidence type="ECO:0000313" key="3">
    <source>
        <dbReference type="Proteomes" id="UP000540989"/>
    </source>
</evidence>
<dbReference type="Proteomes" id="UP000540989">
    <property type="component" value="Unassembled WGS sequence"/>
</dbReference>
<evidence type="ECO:0000256" key="1">
    <source>
        <dbReference type="SAM" id="Phobius"/>
    </source>
</evidence>
<protein>
    <submittedName>
        <fullName evidence="2">Uncharacterized protein</fullName>
    </submittedName>
</protein>